<evidence type="ECO:0000256" key="2">
    <source>
        <dbReference type="ARBA" id="ARBA00022692"/>
    </source>
</evidence>
<protein>
    <submittedName>
        <fullName evidence="6">PssD/Cps14F family polysaccharide biosynthesis glycosyltransferase</fullName>
    </submittedName>
</protein>
<evidence type="ECO:0000256" key="3">
    <source>
        <dbReference type="ARBA" id="ARBA00022824"/>
    </source>
</evidence>
<sequence length="149" mass="17328">MKVCLVGSSGGHLAHLRLLREFWADEQRFWVTFDKPDARSLLKGERRINCFFPTNRNLKNLVKNTWLAFKVLRRERPDVVISSGAAVAVPFFYVSKLLRIKTVYIEVFDRIDAPTLTGKLVYPVTDLFVVQWPEMRKVYPKAVNLGRIF</sequence>
<dbReference type="EMBL" id="JBHSSK010000024">
    <property type="protein sequence ID" value="MFC6207747.1"/>
    <property type="molecule type" value="Genomic_DNA"/>
</dbReference>
<keyword evidence="4" id="KW-1133">Transmembrane helix</keyword>
<dbReference type="PANTHER" id="PTHR12154:SF4">
    <property type="entry name" value="UDP-N-ACETYLGLUCOSAMINE TRANSFERASE SUBUNIT ALG14 HOMOLOG"/>
    <property type="match status" value="1"/>
</dbReference>
<proteinExistence type="predicted"/>
<dbReference type="PANTHER" id="PTHR12154">
    <property type="entry name" value="GLYCOSYL TRANSFERASE-RELATED"/>
    <property type="match status" value="1"/>
</dbReference>
<evidence type="ECO:0000313" key="7">
    <source>
        <dbReference type="Proteomes" id="UP001596254"/>
    </source>
</evidence>
<evidence type="ECO:0000256" key="4">
    <source>
        <dbReference type="ARBA" id="ARBA00022989"/>
    </source>
</evidence>
<dbReference type="InterPro" id="IPR013969">
    <property type="entry name" value="Oligosacch_biosynth_Alg14"/>
</dbReference>
<dbReference type="Gene3D" id="3.40.50.2000">
    <property type="entry name" value="Glycogen Phosphorylase B"/>
    <property type="match status" value="1"/>
</dbReference>
<accession>A0ABW1SU63</accession>
<dbReference type="RefSeq" id="WP_125692343.1">
    <property type="nucleotide sequence ID" value="NZ_JBHSSK010000024.1"/>
</dbReference>
<dbReference type="Pfam" id="PF08660">
    <property type="entry name" value="Alg14"/>
    <property type="match status" value="1"/>
</dbReference>
<evidence type="ECO:0000256" key="1">
    <source>
        <dbReference type="ARBA" id="ARBA00004389"/>
    </source>
</evidence>
<reference evidence="7" key="1">
    <citation type="journal article" date="2019" name="Int. J. Syst. Evol. Microbiol.">
        <title>The Global Catalogue of Microorganisms (GCM) 10K type strain sequencing project: providing services to taxonomists for standard genome sequencing and annotation.</title>
        <authorList>
            <consortium name="The Broad Institute Genomics Platform"/>
            <consortium name="The Broad Institute Genome Sequencing Center for Infectious Disease"/>
            <person name="Wu L."/>
            <person name="Ma J."/>
        </authorList>
    </citation>
    <scope>NUCLEOTIDE SEQUENCE [LARGE SCALE GENOMIC DNA]</scope>
    <source>
        <strain evidence="7">CCM 8905</strain>
    </source>
</reference>
<dbReference type="Proteomes" id="UP001596254">
    <property type="component" value="Unassembled WGS sequence"/>
</dbReference>
<comment type="subcellular location">
    <subcellularLocation>
        <location evidence="1">Endoplasmic reticulum membrane</location>
        <topology evidence="1">Single-pass membrane protein</topology>
    </subcellularLocation>
</comment>
<keyword evidence="7" id="KW-1185">Reference proteome</keyword>
<comment type="caution">
    <text evidence="6">The sequence shown here is derived from an EMBL/GenBank/DDBJ whole genome shotgun (WGS) entry which is preliminary data.</text>
</comment>
<name>A0ABW1SU63_9LACO</name>
<dbReference type="SUPFAM" id="SSF53756">
    <property type="entry name" value="UDP-Glycosyltransferase/glycogen phosphorylase"/>
    <property type="match status" value="1"/>
</dbReference>
<evidence type="ECO:0000256" key="5">
    <source>
        <dbReference type="ARBA" id="ARBA00023136"/>
    </source>
</evidence>
<dbReference type="NCBIfam" id="NF041549">
    <property type="entry name" value="PssD"/>
    <property type="match status" value="1"/>
</dbReference>
<keyword evidence="3" id="KW-0256">Endoplasmic reticulum</keyword>
<gene>
    <name evidence="6" type="primary">pssD</name>
    <name evidence="6" type="ORF">ACFP1G_09730</name>
</gene>
<evidence type="ECO:0000313" key="6">
    <source>
        <dbReference type="EMBL" id="MFC6207747.1"/>
    </source>
</evidence>
<organism evidence="6 7">
    <name type="scientific">Levilactobacillus tongjiangensis</name>
    <dbReference type="NCBI Taxonomy" id="2486023"/>
    <lineage>
        <taxon>Bacteria</taxon>
        <taxon>Bacillati</taxon>
        <taxon>Bacillota</taxon>
        <taxon>Bacilli</taxon>
        <taxon>Lactobacillales</taxon>
        <taxon>Lactobacillaceae</taxon>
        <taxon>Levilactobacillus</taxon>
    </lineage>
</organism>
<keyword evidence="5" id="KW-0472">Membrane</keyword>
<keyword evidence="2" id="KW-0812">Transmembrane</keyword>